<dbReference type="SUPFAM" id="SSF56436">
    <property type="entry name" value="C-type lectin-like"/>
    <property type="match status" value="1"/>
</dbReference>
<keyword evidence="3" id="KW-0732">Signal</keyword>
<feature type="domain" description="C-type lectin" evidence="4">
    <location>
        <begin position="33"/>
        <end position="140"/>
    </location>
</feature>
<dbReference type="InterPro" id="IPR001304">
    <property type="entry name" value="C-type_lectin-like"/>
</dbReference>
<feature type="transmembrane region" description="Helical" evidence="2">
    <location>
        <begin position="340"/>
        <end position="365"/>
    </location>
</feature>
<keyword evidence="2" id="KW-0472">Membrane</keyword>
<evidence type="ECO:0000259" key="4">
    <source>
        <dbReference type="Pfam" id="PF00059"/>
    </source>
</evidence>
<dbReference type="CDD" id="cd00037">
    <property type="entry name" value="CLECT"/>
    <property type="match status" value="1"/>
</dbReference>
<evidence type="ECO:0000256" key="2">
    <source>
        <dbReference type="SAM" id="Phobius"/>
    </source>
</evidence>
<dbReference type="Proteomes" id="UP001497623">
    <property type="component" value="Unassembled WGS sequence"/>
</dbReference>
<sequence length="575" mass="61883">MILLLYIFTFIAIPKCGSNSLPEDILLPKKGEKMGFKKSFQRCSDMGMSPFIPKTSEDWAAIAEARNKIEQSAIWIPATDKRQEGILRWTDGKLVNLSMIPSHDGRQLIGNAEGQDCMVLRTNGKVYMAECSRQRLPVICVPKKARTTHSVSIVTVTPSSAPTLKTSSINTNAATVATTASLYSSPTYNRSSIIVTTDTATITATPSSAPNRNRSSINTTTGTDKVTAITSSVPSLNRSSIITTASTAANTTTPSSASTLNGSSIVTTTNTSIDLEYTTTHSTTSMTAITNDTQKGSPKTNRGRSLRDFETGTQTPNLTTISTLCKAGLLRKREGPTWGMMYLLIAIIIVLLFAFFVICVGVIAYTLGRRKKEKGVDQMSLNTVSSQEHRRNQRPSISSHVYEEIGPPVGPPPRISILPSLSTSDQDSNSTRSSVFIDGALNLPFSPRRVISQPPVNPPIPSFPSVLPHLTGLQNRSSVLSSNLGPSVLPQFSSIQFRPRSKSCIGCETNLMEKPIRNQVLENGTDSHGATNRAVSLDGIVEDGAICPQGDVVDGTYVPMGLTTNKETDSSSKSC</sequence>
<feature type="signal peptide" evidence="3">
    <location>
        <begin position="1"/>
        <end position="18"/>
    </location>
</feature>
<dbReference type="InterPro" id="IPR016186">
    <property type="entry name" value="C-type_lectin-like/link_sf"/>
</dbReference>
<evidence type="ECO:0000313" key="6">
    <source>
        <dbReference type="Proteomes" id="UP001497623"/>
    </source>
</evidence>
<evidence type="ECO:0000256" key="1">
    <source>
        <dbReference type="SAM" id="MobiDB-lite"/>
    </source>
</evidence>
<reference evidence="5 6" key="1">
    <citation type="submission" date="2024-05" db="EMBL/GenBank/DDBJ databases">
        <authorList>
            <person name="Wallberg A."/>
        </authorList>
    </citation>
    <scope>NUCLEOTIDE SEQUENCE [LARGE SCALE GENOMIC DNA]</scope>
</reference>
<name>A0AAV2R6Y1_MEGNR</name>
<evidence type="ECO:0000256" key="3">
    <source>
        <dbReference type="SAM" id="SignalP"/>
    </source>
</evidence>
<keyword evidence="2" id="KW-1133">Transmembrane helix</keyword>
<proteinExistence type="predicted"/>
<feature type="region of interest" description="Disordered" evidence="1">
    <location>
        <begin position="289"/>
        <end position="313"/>
    </location>
</feature>
<dbReference type="InterPro" id="IPR016187">
    <property type="entry name" value="CTDL_fold"/>
</dbReference>
<organism evidence="5 6">
    <name type="scientific">Meganyctiphanes norvegica</name>
    <name type="common">Northern krill</name>
    <name type="synonym">Thysanopoda norvegica</name>
    <dbReference type="NCBI Taxonomy" id="48144"/>
    <lineage>
        <taxon>Eukaryota</taxon>
        <taxon>Metazoa</taxon>
        <taxon>Ecdysozoa</taxon>
        <taxon>Arthropoda</taxon>
        <taxon>Crustacea</taxon>
        <taxon>Multicrustacea</taxon>
        <taxon>Malacostraca</taxon>
        <taxon>Eumalacostraca</taxon>
        <taxon>Eucarida</taxon>
        <taxon>Euphausiacea</taxon>
        <taxon>Euphausiidae</taxon>
        <taxon>Meganyctiphanes</taxon>
    </lineage>
</organism>
<dbReference type="AlphaFoldDB" id="A0AAV2R6Y1"/>
<feature type="compositionally biased region" description="Polar residues" evidence="1">
    <location>
        <begin position="291"/>
        <end position="300"/>
    </location>
</feature>
<dbReference type="Gene3D" id="3.10.100.10">
    <property type="entry name" value="Mannose-Binding Protein A, subunit A"/>
    <property type="match status" value="1"/>
</dbReference>
<gene>
    <name evidence="5" type="ORF">MNOR_LOCUS21297</name>
</gene>
<keyword evidence="2" id="KW-0812">Transmembrane</keyword>
<protein>
    <recommendedName>
        <fullName evidence="4">C-type lectin domain-containing protein</fullName>
    </recommendedName>
</protein>
<dbReference type="Pfam" id="PF00059">
    <property type="entry name" value="Lectin_C"/>
    <property type="match status" value="1"/>
</dbReference>
<comment type="caution">
    <text evidence="5">The sequence shown here is derived from an EMBL/GenBank/DDBJ whole genome shotgun (WGS) entry which is preliminary data.</text>
</comment>
<accession>A0AAV2R6Y1</accession>
<feature type="chain" id="PRO_5043483607" description="C-type lectin domain-containing protein" evidence="3">
    <location>
        <begin position="19"/>
        <end position="575"/>
    </location>
</feature>
<feature type="region of interest" description="Disordered" evidence="1">
    <location>
        <begin position="376"/>
        <end position="410"/>
    </location>
</feature>
<dbReference type="EMBL" id="CAXKWB010017064">
    <property type="protein sequence ID" value="CAL4117830.1"/>
    <property type="molecule type" value="Genomic_DNA"/>
</dbReference>
<keyword evidence="6" id="KW-1185">Reference proteome</keyword>
<evidence type="ECO:0000313" key="5">
    <source>
        <dbReference type="EMBL" id="CAL4117830.1"/>
    </source>
</evidence>